<keyword evidence="1" id="KW-1133">Transmembrane helix</keyword>
<name>A0A2Z2NTX2_9GAMM</name>
<protein>
    <recommendedName>
        <fullName evidence="2">DUF2062 domain-containing protein</fullName>
    </recommendedName>
</protein>
<dbReference type="EMBL" id="CP018632">
    <property type="protein sequence ID" value="ASJ75012.1"/>
    <property type="molecule type" value="Genomic_DNA"/>
</dbReference>
<keyword evidence="1" id="KW-0472">Membrane</keyword>
<evidence type="ECO:0000313" key="4">
    <source>
        <dbReference type="Proteomes" id="UP000250079"/>
    </source>
</evidence>
<dbReference type="Proteomes" id="UP000250079">
    <property type="component" value="Chromosome"/>
</dbReference>
<feature type="domain" description="DUF2062" evidence="2">
    <location>
        <begin position="37"/>
        <end position="177"/>
    </location>
</feature>
<sequence>MTSNWLRDHLPDATSVRRKLHMQLGGSDTHPDACRAWIRNTFAQPTVWHLNRRSVAGGVAVGLFISWIPIPLQMLLAAVIAAVLRVHVPVSVVMVWFTNPLTFAPLLYAAWRSGSMILGKPVLAEPLSFSTHSLLISAGQAWPTLLTGMLFCACVSAVLGFTITMLVWRIHALRRWRQRPHRWDKSGSD</sequence>
<proteinExistence type="predicted"/>
<evidence type="ECO:0000256" key="1">
    <source>
        <dbReference type="SAM" id="Phobius"/>
    </source>
</evidence>
<dbReference type="InterPro" id="IPR018639">
    <property type="entry name" value="DUF2062"/>
</dbReference>
<dbReference type="OrthoDB" id="9786029at2"/>
<gene>
    <name evidence="3" type="ORF">IMCC3135_24740</name>
</gene>
<reference evidence="3 4" key="1">
    <citation type="submission" date="2016-12" db="EMBL/GenBank/DDBJ databases">
        <authorList>
            <person name="Song W.-J."/>
            <person name="Kurnit D.M."/>
        </authorList>
    </citation>
    <scope>NUCLEOTIDE SEQUENCE [LARGE SCALE GENOMIC DNA]</scope>
    <source>
        <strain evidence="3 4">IMCC3135</strain>
    </source>
</reference>
<dbReference type="RefSeq" id="WP_088919976.1">
    <property type="nucleotide sequence ID" value="NZ_CP018632.1"/>
</dbReference>
<evidence type="ECO:0000259" key="2">
    <source>
        <dbReference type="Pfam" id="PF09835"/>
    </source>
</evidence>
<dbReference type="AlphaFoldDB" id="A0A2Z2NTX2"/>
<dbReference type="KEGG" id="gai:IMCC3135_24740"/>
<feature type="transmembrane region" description="Helical" evidence="1">
    <location>
        <begin position="59"/>
        <end position="84"/>
    </location>
</feature>
<evidence type="ECO:0000313" key="3">
    <source>
        <dbReference type="EMBL" id="ASJ75012.1"/>
    </source>
</evidence>
<keyword evidence="4" id="KW-1185">Reference proteome</keyword>
<dbReference type="PANTHER" id="PTHR40547">
    <property type="entry name" value="SLL0298 PROTEIN"/>
    <property type="match status" value="1"/>
</dbReference>
<dbReference type="Pfam" id="PF09835">
    <property type="entry name" value="DUF2062"/>
    <property type="match status" value="1"/>
</dbReference>
<feature type="transmembrane region" description="Helical" evidence="1">
    <location>
        <begin position="90"/>
        <end position="111"/>
    </location>
</feature>
<keyword evidence="1" id="KW-0812">Transmembrane</keyword>
<accession>A0A2Z2NTX2</accession>
<dbReference type="PANTHER" id="PTHR40547:SF1">
    <property type="entry name" value="SLL0298 PROTEIN"/>
    <property type="match status" value="1"/>
</dbReference>
<organism evidence="3 4">
    <name type="scientific">Granulosicoccus antarcticus IMCC3135</name>
    <dbReference type="NCBI Taxonomy" id="1192854"/>
    <lineage>
        <taxon>Bacteria</taxon>
        <taxon>Pseudomonadati</taxon>
        <taxon>Pseudomonadota</taxon>
        <taxon>Gammaproteobacteria</taxon>
        <taxon>Chromatiales</taxon>
        <taxon>Granulosicoccaceae</taxon>
        <taxon>Granulosicoccus</taxon>
    </lineage>
</organism>
<feature type="transmembrane region" description="Helical" evidence="1">
    <location>
        <begin position="148"/>
        <end position="168"/>
    </location>
</feature>